<evidence type="ECO:0000313" key="2">
    <source>
        <dbReference type="Proteomes" id="UP001345963"/>
    </source>
</evidence>
<proteinExistence type="predicted"/>
<name>A0ABU7BPW5_9TELE</name>
<dbReference type="EMBL" id="JAHUTI010061397">
    <property type="protein sequence ID" value="MED6252383.1"/>
    <property type="molecule type" value="Genomic_DNA"/>
</dbReference>
<sequence>MEAVPPGPPCFEDLDQEPEAVCHQTLLQEQEAVRPPVLTAGQQQVKVRSWFSCTLGHGAACSAALWRRGAACSAALCTGGVKKTVEFEYIIMKLVDLQAEAGHGAR</sequence>
<accession>A0ABU7BPW5</accession>
<evidence type="ECO:0000313" key="1">
    <source>
        <dbReference type="EMBL" id="MED6252383.1"/>
    </source>
</evidence>
<reference evidence="1 2" key="1">
    <citation type="submission" date="2021-07" db="EMBL/GenBank/DDBJ databases">
        <authorList>
            <person name="Palmer J.M."/>
        </authorList>
    </citation>
    <scope>NUCLEOTIDE SEQUENCE [LARGE SCALE GENOMIC DNA]</scope>
    <source>
        <strain evidence="1 2">AT_MEX2019</strain>
        <tissue evidence="1">Muscle</tissue>
    </source>
</reference>
<protein>
    <submittedName>
        <fullName evidence="1">Uncharacterized protein</fullName>
    </submittedName>
</protein>
<gene>
    <name evidence="1" type="ORF">ATANTOWER_010893</name>
</gene>
<organism evidence="1 2">
    <name type="scientific">Ataeniobius toweri</name>
    <dbReference type="NCBI Taxonomy" id="208326"/>
    <lineage>
        <taxon>Eukaryota</taxon>
        <taxon>Metazoa</taxon>
        <taxon>Chordata</taxon>
        <taxon>Craniata</taxon>
        <taxon>Vertebrata</taxon>
        <taxon>Euteleostomi</taxon>
        <taxon>Actinopterygii</taxon>
        <taxon>Neopterygii</taxon>
        <taxon>Teleostei</taxon>
        <taxon>Neoteleostei</taxon>
        <taxon>Acanthomorphata</taxon>
        <taxon>Ovalentaria</taxon>
        <taxon>Atherinomorphae</taxon>
        <taxon>Cyprinodontiformes</taxon>
        <taxon>Goodeidae</taxon>
        <taxon>Ataeniobius</taxon>
    </lineage>
</organism>
<keyword evidence="2" id="KW-1185">Reference proteome</keyword>
<comment type="caution">
    <text evidence="1">The sequence shown here is derived from an EMBL/GenBank/DDBJ whole genome shotgun (WGS) entry which is preliminary data.</text>
</comment>
<dbReference type="Proteomes" id="UP001345963">
    <property type="component" value="Unassembled WGS sequence"/>
</dbReference>